<name>A0A3M4A0M6_PSEMA</name>
<proteinExistence type="predicted"/>
<comment type="caution">
    <text evidence="1">The sequence shown here is derived from an EMBL/GenBank/DDBJ whole genome shotgun (WGS) entry which is preliminary data.</text>
</comment>
<dbReference type="Proteomes" id="UP000276587">
    <property type="component" value="Unassembled WGS sequence"/>
</dbReference>
<dbReference type="EMBL" id="RBQF01000412">
    <property type="protein sequence ID" value="RMO99684.1"/>
    <property type="molecule type" value="Genomic_DNA"/>
</dbReference>
<keyword evidence="2" id="KW-1185">Reference proteome</keyword>
<dbReference type="RefSeq" id="WP_064052921.1">
    <property type="nucleotide sequence ID" value="NZ_RBPW01000126.1"/>
</dbReference>
<gene>
    <name evidence="1" type="ORF">ALQ29_03872</name>
</gene>
<evidence type="ECO:0008006" key="3">
    <source>
        <dbReference type="Google" id="ProtNLM"/>
    </source>
</evidence>
<dbReference type="AlphaFoldDB" id="A0A3M4A0M6"/>
<protein>
    <recommendedName>
        <fullName evidence="3">NAD synthetase</fullName>
    </recommendedName>
</protein>
<sequence length="304" mass="32718">MTASLLKDGFPSAHRTTRQRIEGSIDLRRLFSVIDSDPALIGAGVVYIDEVFNVVVLREFQAICSVQPIKVVLREAPRHVGPVEFKRMLEHEPRESRLVAEAVNTAVTCAGALLSWLVVTSGVVLMPFTAGTSALISFIGKAAAVAGSVQCMAGVIRTGSEAVFPQVNDYLDSESWYQDATAVLDGISLLGVATSMLVTVKAVSTTTRVTGKPLRLVLKGLTRQERAKLNDEMLRIRDPRLTSKLLKLEKAMGRAPKRISATNMQRATATHIIDVLAASLSVTSSATNGNISTIAIGIYEEVSQ</sequence>
<organism evidence="1 2">
    <name type="scientific">Pseudomonas marginalis pv. marginalis</name>
    <dbReference type="NCBI Taxonomy" id="97473"/>
    <lineage>
        <taxon>Bacteria</taxon>
        <taxon>Pseudomonadati</taxon>
        <taxon>Pseudomonadota</taxon>
        <taxon>Gammaproteobacteria</taxon>
        <taxon>Pseudomonadales</taxon>
        <taxon>Pseudomonadaceae</taxon>
        <taxon>Pseudomonas</taxon>
    </lineage>
</organism>
<reference evidence="1 2" key="1">
    <citation type="submission" date="2018-08" db="EMBL/GenBank/DDBJ databases">
        <title>Recombination of ecologically and evolutionarily significant loci maintains genetic cohesion in the Pseudomonas syringae species complex.</title>
        <authorList>
            <person name="Dillon M."/>
            <person name="Thakur S."/>
            <person name="Almeida R.N.D."/>
            <person name="Weir B.S."/>
            <person name="Guttman D.S."/>
        </authorList>
    </citation>
    <scope>NUCLEOTIDE SEQUENCE [LARGE SCALE GENOMIC DNA]</scope>
    <source>
        <strain evidence="1 2">ICMP 3555</strain>
    </source>
</reference>
<evidence type="ECO:0000313" key="1">
    <source>
        <dbReference type="EMBL" id="RMO99684.1"/>
    </source>
</evidence>
<accession>A0A3M4A0M6</accession>
<evidence type="ECO:0000313" key="2">
    <source>
        <dbReference type="Proteomes" id="UP000276587"/>
    </source>
</evidence>